<dbReference type="InterPro" id="IPR013226">
    <property type="entry name" value="Pal1"/>
</dbReference>
<dbReference type="AlphaFoldDB" id="A0A9W9R7G7"/>
<dbReference type="RefSeq" id="XP_056549029.1">
    <property type="nucleotide sequence ID" value="XM_056705131.1"/>
</dbReference>
<dbReference type="OrthoDB" id="5389892at2759"/>
<dbReference type="GO" id="GO:0005737">
    <property type="term" value="C:cytoplasm"/>
    <property type="evidence" value="ECO:0007669"/>
    <property type="project" value="TreeGrafter"/>
</dbReference>
<dbReference type="PANTHER" id="PTHR28307:SF1">
    <property type="entry name" value="PAL1 CELL MORPHOLOGY PROTEIN"/>
    <property type="match status" value="1"/>
</dbReference>
<reference evidence="2" key="1">
    <citation type="submission" date="2022-11" db="EMBL/GenBank/DDBJ databases">
        <authorList>
            <person name="Petersen C."/>
        </authorList>
    </citation>
    <scope>NUCLEOTIDE SEQUENCE</scope>
    <source>
        <strain evidence="2">IBT 29864</strain>
    </source>
</reference>
<accession>A0A9W9R7G7</accession>
<dbReference type="GeneID" id="81444310"/>
<protein>
    <recommendedName>
        <fullName evidence="4">Pal1 cell morphology</fullName>
    </recommendedName>
</protein>
<gene>
    <name evidence="2" type="ORF">N7496_012218</name>
</gene>
<dbReference type="Pfam" id="PF08316">
    <property type="entry name" value="Pal1"/>
    <property type="match status" value="1"/>
</dbReference>
<reference evidence="2" key="2">
    <citation type="journal article" date="2023" name="IMA Fungus">
        <title>Comparative genomic study of the Penicillium genus elucidates a diverse pangenome and 15 lateral gene transfer events.</title>
        <authorList>
            <person name="Petersen C."/>
            <person name="Sorensen T."/>
            <person name="Nielsen M.R."/>
            <person name="Sondergaard T.E."/>
            <person name="Sorensen J.L."/>
            <person name="Fitzpatrick D.A."/>
            <person name="Frisvad J.C."/>
            <person name="Nielsen K.L."/>
        </authorList>
    </citation>
    <scope>NUCLEOTIDE SEQUENCE</scope>
    <source>
        <strain evidence="2">IBT 29864</strain>
    </source>
</reference>
<evidence type="ECO:0000256" key="1">
    <source>
        <dbReference type="SAM" id="MobiDB-lite"/>
    </source>
</evidence>
<dbReference type="EMBL" id="JAPZBS010000010">
    <property type="protein sequence ID" value="KAJ5355006.1"/>
    <property type="molecule type" value="Genomic_DNA"/>
</dbReference>
<evidence type="ECO:0000313" key="2">
    <source>
        <dbReference type="EMBL" id="KAJ5355006.1"/>
    </source>
</evidence>
<proteinExistence type="predicted"/>
<evidence type="ECO:0008006" key="4">
    <source>
        <dbReference type="Google" id="ProtNLM"/>
    </source>
</evidence>
<feature type="compositionally biased region" description="Polar residues" evidence="1">
    <location>
        <begin position="32"/>
        <end position="41"/>
    </location>
</feature>
<dbReference type="PANTHER" id="PTHR28307">
    <property type="entry name" value="PROTEIN PAL1"/>
    <property type="match status" value="1"/>
</dbReference>
<name>A0A9W9R7G7_9EURO</name>
<feature type="region of interest" description="Disordered" evidence="1">
    <location>
        <begin position="1"/>
        <end position="115"/>
    </location>
</feature>
<keyword evidence="3" id="KW-1185">Reference proteome</keyword>
<evidence type="ECO:0000313" key="3">
    <source>
        <dbReference type="Proteomes" id="UP001147782"/>
    </source>
</evidence>
<dbReference type="Proteomes" id="UP001147782">
    <property type="component" value="Unassembled WGS sequence"/>
</dbReference>
<sequence>MAAVDCMSMASRHHPHHPYNHQHGRDRDRRSSYSTLGSNNPYARYMSPAPSMNSHSHSKRSLSESFPSVPTVSMDSRRWSGSPEHQPVYPRQRDSSGTRRRRSQQRYSRNSQLVNPDIIDELDDVTSYSYHHEGPYDAVCPERNRISHHSPLEAVRESNEEALRATPRDKIIDCLHSHRPLDGTAYFPPGTTDRDGQTYEYEEGSNMMDEYGLFMRLPGQKFTDEDFKNDPFYNQPISNPFLQLKKKLSLRRNKKRRSTA</sequence>
<comment type="caution">
    <text evidence="2">The sequence shown here is derived from an EMBL/GenBank/DDBJ whole genome shotgun (WGS) entry which is preliminary data.</text>
</comment>
<organism evidence="2 3">
    <name type="scientific">Penicillium cataractarum</name>
    <dbReference type="NCBI Taxonomy" id="2100454"/>
    <lineage>
        <taxon>Eukaryota</taxon>
        <taxon>Fungi</taxon>
        <taxon>Dikarya</taxon>
        <taxon>Ascomycota</taxon>
        <taxon>Pezizomycotina</taxon>
        <taxon>Eurotiomycetes</taxon>
        <taxon>Eurotiomycetidae</taxon>
        <taxon>Eurotiales</taxon>
        <taxon>Aspergillaceae</taxon>
        <taxon>Penicillium</taxon>
    </lineage>
</organism>
<feature type="compositionally biased region" description="Basic residues" evidence="1">
    <location>
        <begin position="11"/>
        <end position="22"/>
    </location>
</feature>